<reference evidence="1" key="1">
    <citation type="submission" date="2021-02" db="EMBL/GenBank/DDBJ databases">
        <authorList>
            <person name="Nowell W R."/>
        </authorList>
    </citation>
    <scope>NUCLEOTIDE SEQUENCE</scope>
</reference>
<proteinExistence type="predicted"/>
<comment type="caution">
    <text evidence="1">The sequence shown here is derived from an EMBL/GenBank/DDBJ whole genome shotgun (WGS) entry which is preliminary data.</text>
</comment>
<gene>
    <name evidence="1" type="ORF">SRO942_LOCUS49318</name>
</gene>
<dbReference type="EMBL" id="CAJOBC010131567">
    <property type="protein sequence ID" value="CAF4614631.1"/>
    <property type="molecule type" value="Genomic_DNA"/>
</dbReference>
<organism evidence="1 2">
    <name type="scientific">Didymodactylos carnosus</name>
    <dbReference type="NCBI Taxonomy" id="1234261"/>
    <lineage>
        <taxon>Eukaryota</taxon>
        <taxon>Metazoa</taxon>
        <taxon>Spiralia</taxon>
        <taxon>Gnathifera</taxon>
        <taxon>Rotifera</taxon>
        <taxon>Eurotatoria</taxon>
        <taxon>Bdelloidea</taxon>
        <taxon>Philodinida</taxon>
        <taxon>Philodinidae</taxon>
        <taxon>Didymodactylos</taxon>
    </lineage>
</organism>
<name>A0A8S2ZAQ7_9BILA</name>
<feature type="non-terminal residue" evidence="1">
    <location>
        <position position="1"/>
    </location>
</feature>
<dbReference type="AlphaFoldDB" id="A0A8S2ZAQ7"/>
<evidence type="ECO:0000313" key="1">
    <source>
        <dbReference type="EMBL" id="CAF4614631.1"/>
    </source>
</evidence>
<dbReference type="Proteomes" id="UP000681722">
    <property type="component" value="Unassembled WGS sequence"/>
</dbReference>
<accession>A0A8S2ZAQ7</accession>
<evidence type="ECO:0000313" key="2">
    <source>
        <dbReference type="Proteomes" id="UP000681722"/>
    </source>
</evidence>
<dbReference type="OrthoDB" id="283575at2759"/>
<sequence length="78" mass="7961">PCITMPCGKAATCVPLHLAPNGYICFCGSEPNAAFIDKCPTSSLLCDTSSCKNGGTCLPFSPNDPPCNSVQAGSTCCQ</sequence>
<feature type="non-terminal residue" evidence="1">
    <location>
        <position position="78"/>
    </location>
</feature>
<protein>
    <submittedName>
        <fullName evidence="1">Uncharacterized protein</fullName>
    </submittedName>
</protein>